<dbReference type="InterPro" id="IPR000305">
    <property type="entry name" value="GIY-YIG_endonuc"/>
</dbReference>
<dbReference type="PROSITE" id="PS50164">
    <property type="entry name" value="GIY_YIG"/>
    <property type="match status" value="1"/>
</dbReference>
<protein>
    <submittedName>
        <fullName evidence="8">GIY-YIG nuclease family protein</fullName>
    </submittedName>
</protein>
<sequence>MNFTNLKEKASTLPQAPGSYVFKDEKGKIIYVGKAKNLRSRVGSYFNVKLDVSSKTAALVRQINDIEFIEVDSEFEALILEAELIKKYKPKYNIILKDDKSYIYIVIRDEKVLISGKLVCLPKVITARKTEIKDKDIFFGPYPSSSVTKNILGTIRKVFKYRDCSPSKFSRYEKLESPCLFGHINLCSKPCVLRSNEDIKEYKSSIKNIKKVLSGEAVKMMFKMKKEMKKYSKVMEYEKAALYRDLLSKFSYVQNTFRDAAEYIDNPYLVEDINKKSMEEVAGIVPVLNDIPKRIECFDISNISGKEAVGSMVVSTNGKIDKKEYKRFKIKFKEKSDDFGMMYEVLFRRLSREITNKKSNKSQSWGVPSLIVVDGGKPQVSAAHQVMQDLQLSVPVVGLAKRYETLVFKQGNDFDEKVIDKSNLGMKLLINLRNESHRFAQKYHHLLRQKSLRV</sequence>
<evidence type="ECO:0000256" key="3">
    <source>
        <dbReference type="ARBA" id="ARBA00022769"/>
    </source>
</evidence>
<dbReference type="PANTHER" id="PTHR30562">
    <property type="entry name" value="UVRC/OXIDOREDUCTASE"/>
    <property type="match status" value="1"/>
</dbReference>
<dbReference type="InterPro" id="IPR001943">
    <property type="entry name" value="UVR_dom"/>
</dbReference>
<evidence type="ECO:0000256" key="5">
    <source>
        <dbReference type="ARBA" id="ARBA00023204"/>
    </source>
</evidence>
<dbReference type="Proteomes" id="UP000590542">
    <property type="component" value="Unassembled WGS sequence"/>
</dbReference>
<feature type="domain" description="GIY-YIG" evidence="6">
    <location>
        <begin position="15"/>
        <end position="94"/>
    </location>
</feature>
<keyword evidence="3" id="KW-0228">DNA excision</keyword>
<evidence type="ECO:0000256" key="1">
    <source>
        <dbReference type="ARBA" id="ARBA00022490"/>
    </source>
</evidence>
<evidence type="ECO:0000259" key="6">
    <source>
        <dbReference type="PROSITE" id="PS50164"/>
    </source>
</evidence>
<dbReference type="InterPro" id="IPR038476">
    <property type="entry name" value="UvrC_RNase_H_dom_sf"/>
</dbReference>
<evidence type="ECO:0000259" key="7">
    <source>
        <dbReference type="PROSITE" id="PS50165"/>
    </source>
</evidence>
<dbReference type="PROSITE" id="PS50165">
    <property type="entry name" value="UVRC"/>
    <property type="match status" value="1"/>
</dbReference>
<dbReference type="InterPro" id="IPR047296">
    <property type="entry name" value="GIY-YIG_UvrC_Cho"/>
</dbReference>
<dbReference type="InterPro" id="IPR050066">
    <property type="entry name" value="UvrABC_protein_C"/>
</dbReference>
<dbReference type="Gene3D" id="3.30.420.340">
    <property type="entry name" value="UvrC, RNAse H endonuclease domain"/>
    <property type="match status" value="1"/>
</dbReference>
<evidence type="ECO:0000256" key="4">
    <source>
        <dbReference type="ARBA" id="ARBA00022881"/>
    </source>
</evidence>
<reference evidence="8 9" key="1">
    <citation type="journal article" date="2020" name="Biotechnol. Biofuels">
        <title>New insights from the biogas microbiome by comprehensive genome-resolved metagenomics of nearly 1600 species originating from multiple anaerobic digesters.</title>
        <authorList>
            <person name="Campanaro S."/>
            <person name="Treu L."/>
            <person name="Rodriguez-R L.M."/>
            <person name="Kovalovszki A."/>
            <person name="Ziels R.M."/>
            <person name="Maus I."/>
            <person name="Zhu X."/>
            <person name="Kougias P.G."/>
            <person name="Basile A."/>
            <person name="Luo G."/>
            <person name="Schluter A."/>
            <person name="Konstantinidis K.T."/>
            <person name="Angelidaki I."/>
        </authorList>
    </citation>
    <scope>NUCLEOTIDE SEQUENCE [LARGE SCALE GENOMIC DNA]</scope>
    <source>
        <strain evidence="8">AS27yjCOA_202</strain>
    </source>
</reference>
<dbReference type="CDD" id="cd10434">
    <property type="entry name" value="GIY-YIG_UvrC_Cho"/>
    <property type="match status" value="1"/>
</dbReference>
<dbReference type="Gene3D" id="4.10.860.10">
    <property type="entry name" value="UVR domain"/>
    <property type="match status" value="1"/>
</dbReference>
<dbReference type="PANTHER" id="PTHR30562:SF1">
    <property type="entry name" value="UVRABC SYSTEM PROTEIN C"/>
    <property type="match status" value="1"/>
</dbReference>
<dbReference type="FunFam" id="3.40.1440.10:FF:000001">
    <property type="entry name" value="UvrABC system protein C"/>
    <property type="match status" value="1"/>
</dbReference>
<dbReference type="InterPro" id="IPR035901">
    <property type="entry name" value="GIY-YIG_endonuc_sf"/>
</dbReference>
<evidence type="ECO:0000256" key="2">
    <source>
        <dbReference type="ARBA" id="ARBA00022763"/>
    </source>
</evidence>
<dbReference type="Pfam" id="PF01541">
    <property type="entry name" value="GIY-YIG"/>
    <property type="match status" value="1"/>
</dbReference>
<keyword evidence="5" id="KW-0234">DNA repair</keyword>
<dbReference type="InterPro" id="IPR001162">
    <property type="entry name" value="UvrC_RNase_H_dom"/>
</dbReference>
<keyword evidence="2" id="KW-0227">DNA damage</keyword>
<comment type="caution">
    <text evidence="8">The sequence shown here is derived from an EMBL/GenBank/DDBJ whole genome shotgun (WGS) entry which is preliminary data.</text>
</comment>
<accession>A0A7X9E751</accession>
<keyword evidence="1" id="KW-0963">Cytoplasm</keyword>
<gene>
    <name evidence="8" type="ORF">GYA37_01605</name>
</gene>
<dbReference type="InterPro" id="IPR036876">
    <property type="entry name" value="UVR_dom_sf"/>
</dbReference>
<dbReference type="SUPFAM" id="SSF82771">
    <property type="entry name" value="GIY-YIG endonuclease"/>
    <property type="match status" value="1"/>
</dbReference>
<dbReference type="GO" id="GO:0009380">
    <property type="term" value="C:excinuclease repair complex"/>
    <property type="evidence" value="ECO:0007669"/>
    <property type="project" value="TreeGrafter"/>
</dbReference>
<feature type="domain" description="UvrC family homology region profile" evidence="7">
    <location>
        <begin position="271"/>
        <end position="387"/>
    </location>
</feature>
<evidence type="ECO:0000313" key="8">
    <source>
        <dbReference type="EMBL" id="NMB91527.1"/>
    </source>
</evidence>
<dbReference type="AlphaFoldDB" id="A0A7X9E751"/>
<dbReference type="SUPFAM" id="SSF46600">
    <property type="entry name" value="C-terminal UvrC-binding domain of UvrB"/>
    <property type="match status" value="1"/>
</dbReference>
<proteinExistence type="predicted"/>
<dbReference type="SMART" id="SM00465">
    <property type="entry name" value="GIYc"/>
    <property type="match status" value="1"/>
</dbReference>
<name>A0A7X9E751_UNCKA</name>
<dbReference type="Gene3D" id="3.40.1440.10">
    <property type="entry name" value="GIY-YIG endonuclease"/>
    <property type="match status" value="1"/>
</dbReference>
<dbReference type="Pfam" id="PF02151">
    <property type="entry name" value="UVR"/>
    <property type="match status" value="1"/>
</dbReference>
<dbReference type="GO" id="GO:0009381">
    <property type="term" value="F:excinuclease ABC activity"/>
    <property type="evidence" value="ECO:0007669"/>
    <property type="project" value="InterPro"/>
</dbReference>
<keyword evidence="4" id="KW-0267">Excision nuclease</keyword>
<organism evidence="8 9">
    <name type="scientific">candidate division WWE3 bacterium</name>
    <dbReference type="NCBI Taxonomy" id="2053526"/>
    <lineage>
        <taxon>Bacteria</taxon>
        <taxon>Katanobacteria</taxon>
    </lineage>
</organism>
<dbReference type="GO" id="GO:0006289">
    <property type="term" value="P:nucleotide-excision repair"/>
    <property type="evidence" value="ECO:0007669"/>
    <property type="project" value="InterPro"/>
</dbReference>
<dbReference type="Pfam" id="PF08459">
    <property type="entry name" value="UvrC_RNaseH_dom"/>
    <property type="match status" value="1"/>
</dbReference>
<dbReference type="EMBL" id="JAAZNV010000006">
    <property type="protein sequence ID" value="NMB91527.1"/>
    <property type="molecule type" value="Genomic_DNA"/>
</dbReference>
<evidence type="ECO:0000313" key="9">
    <source>
        <dbReference type="Proteomes" id="UP000590542"/>
    </source>
</evidence>